<evidence type="ECO:0000313" key="2">
    <source>
        <dbReference type="EMBL" id="MCB7480675.1"/>
    </source>
</evidence>
<organism evidence="2 3">
    <name type="scientific">Christiangramia sediminis</name>
    <dbReference type="NCBI Taxonomy" id="2881336"/>
    <lineage>
        <taxon>Bacteria</taxon>
        <taxon>Pseudomonadati</taxon>
        <taxon>Bacteroidota</taxon>
        <taxon>Flavobacteriia</taxon>
        <taxon>Flavobacteriales</taxon>
        <taxon>Flavobacteriaceae</taxon>
        <taxon>Christiangramia</taxon>
    </lineage>
</organism>
<dbReference type="Gene3D" id="2.10.109.10">
    <property type="entry name" value="Umud Fragment, subunit A"/>
    <property type="match status" value="1"/>
</dbReference>
<feature type="domain" description="Peptidase S24/S26A/S26B/S26C" evidence="1">
    <location>
        <begin position="22"/>
        <end position="102"/>
    </location>
</feature>
<reference evidence="2" key="1">
    <citation type="submission" date="2021-10" db="EMBL/GenBank/DDBJ databases">
        <title>Gramella sp. ASW11-100T, isolated from marine sediment.</title>
        <authorList>
            <person name="Xia C."/>
        </authorList>
    </citation>
    <scope>NUCLEOTIDE SEQUENCE</scope>
    <source>
        <strain evidence="2">ASW11-100</strain>
    </source>
</reference>
<evidence type="ECO:0000259" key="1">
    <source>
        <dbReference type="Pfam" id="PF00717"/>
    </source>
</evidence>
<name>A0A9X1LHZ5_9FLAO</name>
<dbReference type="AlphaFoldDB" id="A0A9X1LHZ5"/>
<dbReference type="InterPro" id="IPR036286">
    <property type="entry name" value="LexA/Signal_pep-like_sf"/>
</dbReference>
<comment type="caution">
    <text evidence="2">The sequence shown here is derived from an EMBL/GenBank/DDBJ whole genome shotgun (WGS) entry which is preliminary data.</text>
</comment>
<keyword evidence="3" id="KW-1185">Reference proteome</keyword>
<dbReference type="RefSeq" id="WP_229338912.1">
    <property type="nucleotide sequence ID" value="NZ_JAJBZG010000002.1"/>
</dbReference>
<gene>
    <name evidence="2" type="ORF">LGQ90_05290</name>
</gene>
<sequence length="122" mass="14070">MEKLVSGKIKRSKDRHAPEVSLQTGFPSAATHYHEASIDLHNELVYNQDATFFIRVEGNSWSKFNIRHNDVLIIDRALKLKQNRLALVVQEGEFDVIRFSENQAKSEFLLWGVVSYIIKDVL</sequence>
<accession>A0A9X1LHZ5</accession>
<dbReference type="InterPro" id="IPR015927">
    <property type="entry name" value="Peptidase_S24_S26A/B/C"/>
</dbReference>
<dbReference type="Pfam" id="PF00717">
    <property type="entry name" value="Peptidase_S24"/>
    <property type="match status" value="1"/>
</dbReference>
<dbReference type="EMBL" id="JAJBZG010000002">
    <property type="protein sequence ID" value="MCB7480675.1"/>
    <property type="molecule type" value="Genomic_DNA"/>
</dbReference>
<evidence type="ECO:0000313" key="3">
    <source>
        <dbReference type="Proteomes" id="UP001139414"/>
    </source>
</evidence>
<dbReference type="Proteomes" id="UP001139414">
    <property type="component" value="Unassembled WGS sequence"/>
</dbReference>
<proteinExistence type="predicted"/>
<protein>
    <submittedName>
        <fullName evidence="2">Peptidase S24</fullName>
    </submittedName>
</protein>
<dbReference type="SUPFAM" id="SSF51306">
    <property type="entry name" value="LexA/Signal peptidase"/>
    <property type="match status" value="1"/>
</dbReference>